<gene>
    <name evidence="3" type="ORF">GCK72_007912</name>
</gene>
<dbReference type="CTD" id="9826711"/>
<sequence length="585" mass="62418">MRWNILLLFFALLGPSYSAPTDPQPEKRVTPDRICFTEPAHHCSTALETSRNSKTVLTGNSNNCADVKKFCTPNVAACYIGNSSEILDTCGVQIGHDSVGIDQLSTTSVSTRATFPTTPATISTTRPPVETTATPISTTPATLATIPETVATTRPSVVTTPATLATTPATIATTHAPVVTTHVTVPTTPTTVPTITVATTPIPTTTTPIPTTTTPIPTTTTPIPTTTKTTTTTTTTTPIPTTTTTTPIPTTTTPIPTTTTPIPTTTTPIPTTTTPIPTTTTPIPTTTTTTTPIPTTTTTTTTPIPTTTTPIPTTTRPPIVTTPPATIPPVVTTPATFATTPATVATTPAPSCAQKLGIIKNRNVVNQECHRKIFGKSSQHKALETVFQLSLSNDSEIDYIFCNITYRFGWSMSKGFADIKAVCGIAERDRVLKIFYELRDCMDCNKFGFPLVVDINPSSDIYLGSTVATTRQPVGATPSCVKKLGIVNNESVFNQECLGKWSGVPEIYKLIVEMFQELTAESSAVNYSICNKTHIASFGLSLQFARIKNACGIAERDRVLNKFYEIINCMDCNKFGLPVVIDLNP</sequence>
<feature type="region of interest" description="Disordered" evidence="1">
    <location>
        <begin position="201"/>
        <end position="327"/>
    </location>
</feature>
<organism evidence="3 4">
    <name type="scientific">Caenorhabditis remanei</name>
    <name type="common">Caenorhabditis vulgaris</name>
    <dbReference type="NCBI Taxonomy" id="31234"/>
    <lineage>
        <taxon>Eukaryota</taxon>
        <taxon>Metazoa</taxon>
        <taxon>Ecdysozoa</taxon>
        <taxon>Nematoda</taxon>
        <taxon>Chromadorea</taxon>
        <taxon>Rhabditida</taxon>
        <taxon>Rhabditina</taxon>
        <taxon>Rhabditomorpha</taxon>
        <taxon>Rhabditoidea</taxon>
        <taxon>Rhabditidae</taxon>
        <taxon>Peloderinae</taxon>
        <taxon>Caenorhabditis</taxon>
    </lineage>
</organism>
<dbReference type="Proteomes" id="UP000483820">
    <property type="component" value="Chromosome II"/>
</dbReference>
<evidence type="ECO:0000256" key="1">
    <source>
        <dbReference type="SAM" id="MobiDB-lite"/>
    </source>
</evidence>
<name>A0A6A5HQ64_CAERE</name>
<protein>
    <submittedName>
        <fullName evidence="3">Uncharacterized protein</fullName>
    </submittedName>
</protein>
<proteinExistence type="predicted"/>
<dbReference type="AlphaFoldDB" id="A0A6A5HQ64"/>
<reference evidence="3 4" key="1">
    <citation type="submission" date="2019-12" db="EMBL/GenBank/DDBJ databases">
        <title>Chromosome-level assembly of the Caenorhabditis remanei genome.</title>
        <authorList>
            <person name="Teterina A.A."/>
            <person name="Willis J.H."/>
            <person name="Phillips P.C."/>
        </authorList>
    </citation>
    <scope>NUCLEOTIDE SEQUENCE [LARGE SCALE GENOMIC DNA]</scope>
    <source>
        <strain evidence="3 4">PX506</strain>
        <tissue evidence="3">Whole organism</tissue>
    </source>
</reference>
<dbReference type="RefSeq" id="XP_003097509.2">
    <property type="nucleotide sequence ID" value="XM_003097461.2"/>
</dbReference>
<dbReference type="KEGG" id="crq:GCK72_007912"/>
<keyword evidence="2" id="KW-0732">Signal</keyword>
<dbReference type="GeneID" id="9826711"/>
<feature type="signal peptide" evidence="2">
    <location>
        <begin position="1"/>
        <end position="18"/>
    </location>
</feature>
<accession>A0A6A5HQ64</accession>
<feature type="chain" id="PRO_5025438736" evidence="2">
    <location>
        <begin position="19"/>
        <end position="585"/>
    </location>
</feature>
<evidence type="ECO:0000313" key="3">
    <source>
        <dbReference type="EMBL" id="KAF1767952.1"/>
    </source>
</evidence>
<comment type="caution">
    <text evidence="3">The sequence shown here is derived from an EMBL/GenBank/DDBJ whole genome shotgun (WGS) entry which is preliminary data.</text>
</comment>
<dbReference type="EMBL" id="WUAV01000002">
    <property type="protein sequence ID" value="KAF1767952.1"/>
    <property type="molecule type" value="Genomic_DNA"/>
</dbReference>
<evidence type="ECO:0000313" key="4">
    <source>
        <dbReference type="Proteomes" id="UP000483820"/>
    </source>
</evidence>
<evidence type="ECO:0000256" key="2">
    <source>
        <dbReference type="SAM" id="SignalP"/>
    </source>
</evidence>